<organism evidence="1 2">
    <name type="scientific">Citrus sinensis</name>
    <name type="common">Sweet orange</name>
    <name type="synonym">Citrus aurantium var. sinensis</name>
    <dbReference type="NCBI Taxonomy" id="2711"/>
    <lineage>
        <taxon>Eukaryota</taxon>
        <taxon>Viridiplantae</taxon>
        <taxon>Streptophyta</taxon>
        <taxon>Embryophyta</taxon>
        <taxon>Tracheophyta</taxon>
        <taxon>Spermatophyta</taxon>
        <taxon>Magnoliopsida</taxon>
        <taxon>eudicotyledons</taxon>
        <taxon>Gunneridae</taxon>
        <taxon>Pentapetalae</taxon>
        <taxon>rosids</taxon>
        <taxon>malvids</taxon>
        <taxon>Sapindales</taxon>
        <taxon>Rutaceae</taxon>
        <taxon>Aurantioideae</taxon>
        <taxon>Citrus</taxon>
    </lineage>
</organism>
<dbReference type="EMBL" id="KK784893">
    <property type="protein sequence ID" value="KDO68934.1"/>
    <property type="molecule type" value="Genomic_DNA"/>
</dbReference>
<proteinExistence type="predicted"/>
<evidence type="ECO:0000313" key="1">
    <source>
        <dbReference type="EMBL" id="KDO68934.1"/>
    </source>
</evidence>
<reference evidence="1 2" key="1">
    <citation type="submission" date="2014-04" db="EMBL/GenBank/DDBJ databases">
        <authorList>
            <consortium name="International Citrus Genome Consortium"/>
            <person name="Gmitter F."/>
            <person name="Chen C."/>
            <person name="Farmerie W."/>
            <person name="Harkins T."/>
            <person name="Desany B."/>
            <person name="Mohiuddin M."/>
            <person name="Kodira C."/>
            <person name="Borodovsky M."/>
            <person name="Lomsadze A."/>
            <person name="Burns P."/>
            <person name="Jenkins J."/>
            <person name="Prochnik S."/>
            <person name="Shu S."/>
            <person name="Chapman J."/>
            <person name="Pitluck S."/>
            <person name="Schmutz J."/>
            <person name="Rokhsar D."/>
        </authorList>
    </citation>
    <scope>NUCLEOTIDE SEQUENCE</scope>
</reference>
<feature type="non-terminal residue" evidence="1">
    <location>
        <position position="1"/>
    </location>
</feature>
<dbReference type="Proteomes" id="UP000027120">
    <property type="component" value="Unassembled WGS sequence"/>
</dbReference>
<dbReference type="AlphaFoldDB" id="A0A067FNE3"/>
<accession>A0A067FNE3</accession>
<sequence>AKAKEAMTDISTVTLHGMGAFCFKLANFQRLQAEPARVASLAVGNFRTYMLYN</sequence>
<keyword evidence="2" id="KW-1185">Reference proteome</keyword>
<protein>
    <submittedName>
        <fullName evidence="1">Uncharacterized protein</fullName>
    </submittedName>
</protein>
<evidence type="ECO:0000313" key="2">
    <source>
        <dbReference type="Proteomes" id="UP000027120"/>
    </source>
</evidence>
<name>A0A067FNE3_CITSI</name>
<gene>
    <name evidence="1" type="ORF">CISIN_1g0002102mg</name>
</gene>